<dbReference type="FunFam" id="3.40.309.10:FF:000005">
    <property type="entry name" value="1-pyrroline-5-carboxylate dehydrogenase 1"/>
    <property type="match status" value="1"/>
</dbReference>
<feature type="coiled-coil region" evidence="7">
    <location>
        <begin position="3"/>
        <end position="30"/>
    </location>
</feature>
<dbReference type="PROSITE" id="PS00070">
    <property type="entry name" value="ALDEHYDE_DEHYDR_CYS"/>
    <property type="match status" value="1"/>
</dbReference>
<evidence type="ECO:0000256" key="5">
    <source>
        <dbReference type="ARBA" id="ARBA00048142"/>
    </source>
</evidence>
<dbReference type="InterPro" id="IPR016161">
    <property type="entry name" value="Ald_DH/histidinol_DH"/>
</dbReference>
<dbReference type="InterPro" id="IPR002872">
    <property type="entry name" value="Proline_DH_dom"/>
</dbReference>
<feature type="domain" description="Proline dehydrogenase" evidence="9">
    <location>
        <begin position="131"/>
        <end position="426"/>
    </location>
</feature>
<dbReference type="GO" id="GO:0009898">
    <property type="term" value="C:cytoplasmic side of plasma membrane"/>
    <property type="evidence" value="ECO:0007669"/>
    <property type="project" value="TreeGrafter"/>
</dbReference>
<dbReference type="GO" id="GO:0003700">
    <property type="term" value="F:DNA-binding transcription factor activity"/>
    <property type="evidence" value="ECO:0007669"/>
    <property type="project" value="InterPro"/>
</dbReference>
<evidence type="ECO:0000256" key="1">
    <source>
        <dbReference type="ARBA" id="ARBA00004786"/>
    </source>
</evidence>
<keyword evidence="7" id="KW-0175">Coiled coil</keyword>
<proteinExistence type="predicted"/>
<evidence type="ECO:0000256" key="2">
    <source>
        <dbReference type="ARBA" id="ARBA00012884"/>
    </source>
</evidence>
<evidence type="ECO:0000256" key="3">
    <source>
        <dbReference type="ARBA" id="ARBA00023002"/>
    </source>
</evidence>
<sequence length="1121" mass="126799">MNKKITKEQLDNTIALAQELQSEVANAKENIFEERIGPIAEHPKSKTFLIKLMDTAFRSSDYNRIARYLNQLFKNPVAYKGLFKWYEGLLVSLYKLVGNKMPKISIPVFLSQIKKVTNSIVFYVGDEKFNKHSDHRRQEGVKLNVNLIGETLVGEGEAEERIEAYKKLINDKNVDYISIKISTIYSHISAIAYDHTVNKLVERLTVLYDEVLKVEKESGTTKFINLDMEEYRDMSLTVDAFIQTLSIPRFKNLRAGIVLQAYIPDSYNYLLRLQEWAIERVKAGGAPIKIRIVKGANMEMEMTESSLEDWPLVTFEEKTHSDANYKKMLLQLLTEESCKAVNLGIASHNVFDLSFAITLVKEKNLSQYVDFEMLEGMANAMVTQLLKHNMNVLLYTPIVHPENYINAIAYLVRRLDEGTAEGNFLKESLGLNVNTKKWEELKQQFITSVELIEKMPSAPKRHQDRSTDKYSKQINTFHNVPNTDWILKANQNWIQEVKNRWSKPTSIFGEVVKVVGVAEKNRETISQIGWNGEQPWKYELADAEDYKKALEGTSTWYTLTNEQRINILRQAAVEIENCRGDLIGVAVTELGKMVTEVDVEVSEAIDFANYYAYSVEQMINEGIEPVPGGISLVLSPWNFPVAIPCGGVLASLAAGKRVILKPSQNAAATAYLMCNCLWKAGIPKDALLFLPAQESNLDEFLTNGNVFDAVILTGGTDTAKFLLNRNPRLNLYAETGGKNSTIVTSLSDKEQAIKNVVNSAFGNTGQKCSATSLLILEKEVFENKSFKKLLKDAVESRIVGNPWNFETQVGPLAVPVSDKLKKSIETTPKEQWMVEPKLEGDFMLSPGVKWGVTPSDFEYQNELFGPVLSVMKANNLEEAVKTANGVEYGLTSGLESLDQKEIEYWLNNLMAGNLYVNRGTTGAIVQRQPFGGMKASCFGFGMKAGGPNYVLQFVKVNEDVIMKENYQHWYETHFNKDIDYVQLRGQHNINVYLKPKQVILLVDESTSKQDINLVLKAAKIMGVPVEAYSLHEVQHASLKINKIDNYNELESKLNHDTVIRALNYDTLPDDFLKVCHSKAIHVYGNKPTENGRIEFLNYLNEQNRSINYHRYGNLMGIGPHQ</sequence>
<dbReference type="InterPro" id="IPR050485">
    <property type="entry name" value="Proline_metab_enzyme"/>
</dbReference>
<name>A0A9E7D285_9FLAO</name>
<accession>A0A9E7D285</accession>
<dbReference type="Pfam" id="PF01619">
    <property type="entry name" value="Pro_dh"/>
    <property type="match status" value="1"/>
</dbReference>
<organism evidence="10 11">
    <name type="scientific">Abyssalbus ytuae</name>
    <dbReference type="NCBI Taxonomy" id="2926907"/>
    <lineage>
        <taxon>Bacteria</taxon>
        <taxon>Pseudomonadati</taxon>
        <taxon>Bacteroidota</taxon>
        <taxon>Flavobacteriia</taxon>
        <taxon>Flavobacteriales</taxon>
        <taxon>Flavobacteriaceae</taxon>
        <taxon>Abyssalbus</taxon>
    </lineage>
</organism>
<dbReference type="InterPro" id="IPR016163">
    <property type="entry name" value="Ald_DH_C"/>
</dbReference>
<dbReference type="Gene3D" id="3.40.605.10">
    <property type="entry name" value="Aldehyde Dehydrogenase, Chain A, domain 1"/>
    <property type="match status" value="1"/>
</dbReference>
<dbReference type="GO" id="GO:0004657">
    <property type="term" value="F:proline dehydrogenase activity"/>
    <property type="evidence" value="ECO:0007669"/>
    <property type="project" value="InterPro"/>
</dbReference>
<dbReference type="InterPro" id="IPR029041">
    <property type="entry name" value="FAD-linked_oxidoreductase-like"/>
</dbReference>
<dbReference type="GO" id="GO:0010133">
    <property type="term" value="P:L-proline catabolic process to L-glutamate"/>
    <property type="evidence" value="ECO:0007669"/>
    <property type="project" value="InterPro"/>
</dbReference>
<dbReference type="Proteomes" id="UP000831290">
    <property type="component" value="Chromosome"/>
</dbReference>
<gene>
    <name evidence="10" type="ORF">MQE35_11800</name>
</gene>
<dbReference type="Gene3D" id="3.40.309.10">
    <property type="entry name" value="Aldehyde Dehydrogenase, Chain A, domain 2"/>
    <property type="match status" value="1"/>
</dbReference>
<evidence type="ECO:0000256" key="6">
    <source>
        <dbReference type="PIRSR" id="PIRSR000197-1"/>
    </source>
</evidence>
<dbReference type="InterPro" id="IPR016160">
    <property type="entry name" value="Ald_DH_CS_CYS"/>
</dbReference>
<dbReference type="SUPFAM" id="SSF53720">
    <property type="entry name" value="ALDH-like"/>
    <property type="match status" value="1"/>
</dbReference>
<keyword evidence="3" id="KW-0560">Oxidoreductase</keyword>
<comment type="catalytic activity">
    <reaction evidence="5">
        <text>L-glutamate 5-semialdehyde + NAD(+) + H2O = L-glutamate + NADH + 2 H(+)</text>
        <dbReference type="Rhea" id="RHEA:30235"/>
        <dbReference type="ChEBI" id="CHEBI:15377"/>
        <dbReference type="ChEBI" id="CHEBI:15378"/>
        <dbReference type="ChEBI" id="CHEBI:29985"/>
        <dbReference type="ChEBI" id="CHEBI:57540"/>
        <dbReference type="ChEBI" id="CHEBI:57945"/>
        <dbReference type="ChEBI" id="CHEBI:58066"/>
        <dbReference type="EC" id="1.2.1.88"/>
    </reaction>
</comment>
<evidence type="ECO:0000259" key="8">
    <source>
        <dbReference type="Pfam" id="PF00171"/>
    </source>
</evidence>
<feature type="active site" evidence="6">
    <location>
        <position position="734"/>
    </location>
</feature>
<feature type="domain" description="Aldehyde dehydrogenase" evidence="8">
    <location>
        <begin position="531"/>
        <end position="956"/>
    </location>
</feature>
<dbReference type="Pfam" id="PF00171">
    <property type="entry name" value="Aldedh"/>
    <property type="match status" value="1"/>
</dbReference>
<dbReference type="InterPro" id="IPR025703">
    <property type="entry name" value="Bifunct_PutA"/>
</dbReference>
<comment type="pathway">
    <text evidence="1">Amino-acid degradation; L-proline degradation into L-glutamate; L-glutamate from L-proline: step 2/2.</text>
</comment>
<dbReference type="AlphaFoldDB" id="A0A9E7D285"/>
<evidence type="ECO:0000256" key="4">
    <source>
        <dbReference type="ARBA" id="ARBA00023027"/>
    </source>
</evidence>
<dbReference type="RefSeq" id="WP_255841599.1">
    <property type="nucleotide sequence ID" value="NZ_CP094358.1"/>
</dbReference>
<dbReference type="KEGG" id="fbm:MQE35_11800"/>
<dbReference type="InterPro" id="IPR016162">
    <property type="entry name" value="Ald_DH_N"/>
</dbReference>
<protein>
    <recommendedName>
        <fullName evidence="2">L-glutamate gamma-semialdehyde dehydrogenase</fullName>
        <ecNumber evidence="2">1.2.1.88</ecNumber>
    </recommendedName>
</protein>
<dbReference type="Gene3D" id="3.20.20.220">
    <property type="match status" value="1"/>
</dbReference>
<dbReference type="PANTHER" id="PTHR42862">
    <property type="entry name" value="DELTA-1-PYRROLINE-5-CARBOXYLATE DEHYDROGENASE 1, ISOFORM A-RELATED"/>
    <property type="match status" value="1"/>
</dbReference>
<keyword evidence="11" id="KW-1185">Reference proteome</keyword>
<dbReference type="GO" id="GO:0003842">
    <property type="term" value="F:L-glutamate gamma-semialdehyde dehydrogenase activity"/>
    <property type="evidence" value="ECO:0007669"/>
    <property type="project" value="UniProtKB-EC"/>
</dbReference>
<feature type="active site" evidence="6">
    <location>
        <position position="768"/>
    </location>
</feature>
<evidence type="ECO:0000313" key="10">
    <source>
        <dbReference type="EMBL" id="UOB16419.1"/>
    </source>
</evidence>
<dbReference type="PANTHER" id="PTHR42862:SF1">
    <property type="entry name" value="DELTA-1-PYRROLINE-5-CARBOXYLATE DEHYDROGENASE 2, ISOFORM A-RELATED"/>
    <property type="match status" value="1"/>
</dbReference>
<dbReference type="InterPro" id="IPR015590">
    <property type="entry name" value="Aldehyde_DH_dom"/>
</dbReference>
<dbReference type="PIRSF" id="PIRSF000197">
    <property type="entry name" value="Bifunct_PutA"/>
    <property type="match status" value="1"/>
</dbReference>
<evidence type="ECO:0000313" key="11">
    <source>
        <dbReference type="Proteomes" id="UP000831290"/>
    </source>
</evidence>
<dbReference type="EC" id="1.2.1.88" evidence="2"/>
<keyword evidence="4" id="KW-0520">NAD</keyword>
<dbReference type="SUPFAM" id="SSF51730">
    <property type="entry name" value="FAD-linked oxidoreductase"/>
    <property type="match status" value="1"/>
</dbReference>
<evidence type="ECO:0000256" key="7">
    <source>
        <dbReference type="SAM" id="Coils"/>
    </source>
</evidence>
<dbReference type="EMBL" id="CP094358">
    <property type="protein sequence ID" value="UOB16419.1"/>
    <property type="molecule type" value="Genomic_DNA"/>
</dbReference>
<evidence type="ECO:0000259" key="9">
    <source>
        <dbReference type="Pfam" id="PF01619"/>
    </source>
</evidence>
<reference evidence="10" key="1">
    <citation type="submission" date="2022-03" db="EMBL/GenBank/DDBJ databases">
        <title>Description of Abyssus ytuae gen. nov., sp. nov., a novel member of the family Flavobacteriaceae isolated from the sediment of Mariana Trench.</title>
        <authorList>
            <person name="Zhang J."/>
            <person name="Xu X."/>
        </authorList>
    </citation>
    <scope>NUCLEOTIDE SEQUENCE</scope>
    <source>
        <strain evidence="10">MT3330</strain>
    </source>
</reference>